<dbReference type="OrthoDB" id="430659at2759"/>
<dbReference type="GO" id="GO:0006612">
    <property type="term" value="P:protein targeting to membrane"/>
    <property type="evidence" value="ECO:0000318"/>
    <property type="project" value="GO_Central"/>
</dbReference>
<dbReference type="GO" id="GO:0072659">
    <property type="term" value="P:protein localization to plasma membrane"/>
    <property type="evidence" value="ECO:0000318"/>
    <property type="project" value="GO_Central"/>
</dbReference>
<dbReference type="InterPro" id="IPR001594">
    <property type="entry name" value="Palmitoyltrfase_DHHC"/>
</dbReference>
<dbReference type="OMA" id="SLYGISM"/>
<organism evidence="13 14">
    <name type="scientific">Strongylocentrotus purpuratus</name>
    <name type="common">Purple sea urchin</name>
    <dbReference type="NCBI Taxonomy" id="7668"/>
    <lineage>
        <taxon>Eukaryota</taxon>
        <taxon>Metazoa</taxon>
        <taxon>Echinodermata</taxon>
        <taxon>Eleutherozoa</taxon>
        <taxon>Echinozoa</taxon>
        <taxon>Echinoidea</taxon>
        <taxon>Euechinoidea</taxon>
        <taxon>Echinacea</taxon>
        <taxon>Camarodonta</taxon>
        <taxon>Echinidea</taxon>
        <taxon>Strongylocentrotidae</taxon>
        <taxon>Strongylocentrotus</taxon>
    </lineage>
</organism>
<dbReference type="Proteomes" id="UP000007110">
    <property type="component" value="Unassembled WGS sequence"/>
</dbReference>
<dbReference type="GO" id="GO:0005794">
    <property type="term" value="C:Golgi apparatus"/>
    <property type="evidence" value="ECO:0000318"/>
    <property type="project" value="GO_Central"/>
</dbReference>
<comment type="similarity">
    <text evidence="10">Belongs to the DHHC palmitoyltransferase family.</text>
</comment>
<keyword evidence="6 10" id="KW-0472">Membrane</keyword>
<accession>A0A7M7NDD4</accession>
<evidence type="ECO:0000313" key="13">
    <source>
        <dbReference type="EnsemblMetazoa" id="XP_030833456"/>
    </source>
</evidence>
<evidence type="ECO:0000313" key="14">
    <source>
        <dbReference type="Proteomes" id="UP000007110"/>
    </source>
</evidence>
<evidence type="ECO:0000256" key="7">
    <source>
        <dbReference type="ARBA" id="ARBA00023139"/>
    </source>
</evidence>
<evidence type="ECO:0000256" key="11">
    <source>
        <dbReference type="SAM" id="MobiDB-lite"/>
    </source>
</evidence>
<dbReference type="AlphaFoldDB" id="A0A7M7NDD4"/>
<dbReference type="PROSITE" id="PS50216">
    <property type="entry name" value="DHHC"/>
    <property type="match status" value="1"/>
</dbReference>
<proteinExistence type="inferred from homology"/>
<feature type="domain" description="Palmitoyltransferase DHHC" evidence="12">
    <location>
        <begin position="266"/>
        <end position="394"/>
    </location>
</feature>
<evidence type="ECO:0000256" key="8">
    <source>
        <dbReference type="ARBA" id="ARBA00023288"/>
    </source>
</evidence>
<keyword evidence="3 10" id="KW-0812">Transmembrane</keyword>
<comment type="catalytic activity">
    <reaction evidence="10">
        <text>L-cysteinyl-[protein] + hexadecanoyl-CoA = S-hexadecanoyl-L-cysteinyl-[protein] + CoA</text>
        <dbReference type="Rhea" id="RHEA:36683"/>
        <dbReference type="Rhea" id="RHEA-COMP:10131"/>
        <dbReference type="Rhea" id="RHEA-COMP:11032"/>
        <dbReference type="ChEBI" id="CHEBI:29950"/>
        <dbReference type="ChEBI" id="CHEBI:57287"/>
        <dbReference type="ChEBI" id="CHEBI:57379"/>
        <dbReference type="ChEBI" id="CHEBI:74151"/>
        <dbReference type="EC" id="2.3.1.225"/>
    </reaction>
</comment>
<reference evidence="13" key="2">
    <citation type="submission" date="2021-01" db="UniProtKB">
        <authorList>
            <consortium name="EnsemblMetazoa"/>
        </authorList>
    </citation>
    <scope>IDENTIFICATION</scope>
</reference>
<evidence type="ECO:0000256" key="2">
    <source>
        <dbReference type="ARBA" id="ARBA00022679"/>
    </source>
</evidence>
<evidence type="ECO:0000256" key="4">
    <source>
        <dbReference type="ARBA" id="ARBA00022989"/>
    </source>
</evidence>
<feature type="transmembrane region" description="Helical" evidence="10">
    <location>
        <begin position="93"/>
        <end position="119"/>
    </location>
</feature>
<dbReference type="EnsemblMetazoa" id="XM_030977596">
    <property type="protein sequence ID" value="XP_030833456"/>
    <property type="gene ID" value="LOC115918043"/>
</dbReference>
<dbReference type="EC" id="2.3.1.225" evidence="10"/>
<keyword evidence="7" id="KW-0564">Palmitate</keyword>
<sequence>MKDETGDPLCCCEFINGNGERSHLLAVFCDCEDLDESCDRFFTGRDVGRDRVAAVKETILDRVRIPTFLGQGARRIDELVDTTALPPLFVIPFWLYIASFHVLLTAFSFIIPLGAVVYYLRVLKHKQRTQFFMSVTLVSIFSMYYVFSLYAVPIGDVSSVEHAAISINLLLFFGAFAMTKRAAGFVDCNQSSSGSSTGPGFVRDGSESGGQRFADITHLHKRNNGSSNSLYESEESDSSLERGPLIGQSQENEQQRTNETEGSIPTDWCNACQMVKPARAGHCRICDRCVHRLDHHCVWLDCCIGRDNHRSFIIALLLFFGGGCWGAGRGTYTLLVATQYEESFWTALEYVFLAKGLSIIFVSILYALLVCPAVLALLLQQFHLITHNWTYRERRLVTRQPGGRERLMMLDKGAVTNWVNFITNRGDLDETGDGSSTVV</sequence>
<evidence type="ECO:0000259" key="12">
    <source>
        <dbReference type="Pfam" id="PF01529"/>
    </source>
</evidence>
<protein>
    <recommendedName>
        <fullName evidence="10">Palmitoyltransferase</fullName>
        <ecNumber evidence="10">2.3.1.225</ecNumber>
    </recommendedName>
</protein>
<evidence type="ECO:0000256" key="1">
    <source>
        <dbReference type="ARBA" id="ARBA00004166"/>
    </source>
</evidence>
<keyword evidence="4 10" id="KW-1133">Transmembrane helix</keyword>
<keyword evidence="8" id="KW-0449">Lipoprotein</keyword>
<dbReference type="GO" id="GO:0005783">
    <property type="term" value="C:endoplasmic reticulum"/>
    <property type="evidence" value="ECO:0000318"/>
    <property type="project" value="GO_Central"/>
</dbReference>
<keyword evidence="5" id="KW-0333">Golgi apparatus</keyword>
<keyword evidence="14" id="KW-1185">Reference proteome</keyword>
<dbReference type="KEGG" id="spu:115918043"/>
<feature type="region of interest" description="Disordered" evidence="11">
    <location>
        <begin position="240"/>
        <end position="262"/>
    </location>
</feature>
<feature type="transmembrane region" description="Helical" evidence="10">
    <location>
        <begin position="312"/>
        <end position="332"/>
    </location>
</feature>
<dbReference type="PANTHER" id="PTHR22883:SF475">
    <property type="entry name" value="PALMITOYLTRANSFERASE ZDHHC23"/>
    <property type="match status" value="1"/>
</dbReference>
<comment type="subcellular location">
    <subcellularLocation>
        <location evidence="1">Golgi apparatus</location>
        <location evidence="1">trans-Golgi network membrane</location>
        <topology evidence="1">Multi-pass membrane protein</topology>
    </subcellularLocation>
</comment>
<evidence type="ECO:0000256" key="9">
    <source>
        <dbReference type="ARBA" id="ARBA00023315"/>
    </source>
</evidence>
<dbReference type="InterPro" id="IPR039859">
    <property type="entry name" value="PFA4/ZDH16/20/ERF2-like"/>
</dbReference>
<evidence type="ECO:0000256" key="6">
    <source>
        <dbReference type="ARBA" id="ARBA00023136"/>
    </source>
</evidence>
<name>A0A7M7NDD4_STRPU</name>
<keyword evidence="9 10" id="KW-0012">Acyltransferase</keyword>
<dbReference type="FunCoup" id="A0A7M7NDD4">
    <property type="interactions" value="431"/>
</dbReference>
<feature type="transmembrane region" description="Helical" evidence="10">
    <location>
        <begin position="352"/>
        <end position="379"/>
    </location>
</feature>
<dbReference type="Pfam" id="PF01529">
    <property type="entry name" value="DHHC"/>
    <property type="match status" value="1"/>
</dbReference>
<comment type="domain">
    <text evidence="10">The DHHC domain is required for palmitoyltransferase activity.</text>
</comment>
<dbReference type="GO" id="GO:0019706">
    <property type="term" value="F:protein-cysteine S-palmitoyltransferase activity"/>
    <property type="evidence" value="ECO:0000318"/>
    <property type="project" value="GO_Central"/>
</dbReference>
<feature type="transmembrane region" description="Helical" evidence="10">
    <location>
        <begin position="163"/>
        <end position="179"/>
    </location>
</feature>
<reference evidence="14" key="1">
    <citation type="submission" date="2015-02" db="EMBL/GenBank/DDBJ databases">
        <title>Genome sequencing for Strongylocentrotus purpuratus.</title>
        <authorList>
            <person name="Murali S."/>
            <person name="Liu Y."/>
            <person name="Vee V."/>
            <person name="English A."/>
            <person name="Wang M."/>
            <person name="Skinner E."/>
            <person name="Han Y."/>
            <person name="Muzny D.M."/>
            <person name="Worley K.C."/>
            <person name="Gibbs R.A."/>
        </authorList>
    </citation>
    <scope>NUCLEOTIDE SEQUENCE</scope>
</reference>
<feature type="transmembrane region" description="Helical" evidence="10">
    <location>
        <begin position="131"/>
        <end position="151"/>
    </location>
</feature>
<dbReference type="GeneID" id="115918043"/>
<dbReference type="PANTHER" id="PTHR22883">
    <property type="entry name" value="ZINC FINGER DHHC DOMAIN CONTAINING PROTEIN"/>
    <property type="match status" value="1"/>
</dbReference>
<evidence type="ECO:0000256" key="3">
    <source>
        <dbReference type="ARBA" id="ARBA00022692"/>
    </source>
</evidence>
<evidence type="ECO:0000256" key="10">
    <source>
        <dbReference type="RuleBase" id="RU079119"/>
    </source>
</evidence>
<dbReference type="InParanoid" id="A0A7M7NDD4"/>
<keyword evidence="2 10" id="KW-0808">Transferase</keyword>
<dbReference type="RefSeq" id="XP_030833456.1">
    <property type="nucleotide sequence ID" value="XM_030977596.1"/>
</dbReference>
<evidence type="ECO:0000256" key="5">
    <source>
        <dbReference type="ARBA" id="ARBA00023034"/>
    </source>
</evidence>